<evidence type="ECO:0000313" key="2">
    <source>
        <dbReference type="EMBL" id="ASN68323.1"/>
    </source>
</evidence>
<dbReference type="GO" id="GO:0003677">
    <property type="term" value="F:DNA binding"/>
    <property type="evidence" value="ECO:0007669"/>
    <property type="project" value="InterPro"/>
</dbReference>
<name>A0A2H4J358_9CAUD</name>
<dbReference type="SUPFAM" id="SSF47413">
    <property type="entry name" value="lambda repressor-like DNA-binding domains"/>
    <property type="match status" value="1"/>
</dbReference>
<dbReference type="PROSITE" id="PS50943">
    <property type="entry name" value="HTH_CROC1"/>
    <property type="match status" value="1"/>
</dbReference>
<feature type="domain" description="HTH cro/C1-type" evidence="1">
    <location>
        <begin position="2"/>
        <end position="57"/>
    </location>
</feature>
<dbReference type="SMART" id="SM00530">
    <property type="entry name" value="HTH_XRE"/>
    <property type="match status" value="1"/>
</dbReference>
<gene>
    <name evidence="2" type="ORF">10S11_61</name>
</gene>
<accession>A0A2H4J358</accession>
<organism evidence="2">
    <name type="scientific">uncultured Caudovirales phage</name>
    <dbReference type="NCBI Taxonomy" id="2100421"/>
    <lineage>
        <taxon>Viruses</taxon>
        <taxon>Duplodnaviria</taxon>
        <taxon>Heunggongvirae</taxon>
        <taxon>Uroviricota</taxon>
        <taxon>Caudoviricetes</taxon>
        <taxon>Peduoviridae</taxon>
        <taxon>Maltschvirus</taxon>
        <taxon>Maltschvirus maltsch</taxon>
    </lineage>
</organism>
<evidence type="ECO:0000259" key="1">
    <source>
        <dbReference type="PROSITE" id="PS50943"/>
    </source>
</evidence>
<sequence length="64" mass="7359">MLKTARKAKGLSQKNLGEMLGKTQSYVSQLERDKYKNVTINLIRKLSIALELDPADVFFYFYNG</sequence>
<dbReference type="InterPro" id="IPR010982">
    <property type="entry name" value="Lambda_DNA-bd_dom_sf"/>
</dbReference>
<dbReference type="InterPro" id="IPR001387">
    <property type="entry name" value="Cro/C1-type_HTH"/>
</dbReference>
<protein>
    <recommendedName>
        <fullName evidence="1">HTH cro/C1-type domain-containing protein</fullName>
    </recommendedName>
</protein>
<dbReference type="EMBL" id="MF417875">
    <property type="protein sequence ID" value="ASN68323.1"/>
    <property type="molecule type" value="Genomic_DNA"/>
</dbReference>
<dbReference type="Gene3D" id="1.10.260.40">
    <property type="entry name" value="lambda repressor-like DNA-binding domains"/>
    <property type="match status" value="1"/>
</dbReference>
<reference evidence="2" key="1">
    <citation type="submission" date="2017-06" db="EMBL/GenBank/DDBJ databases">
        <title>Novel phages from South African skin metaviromes.</title>
        <authorList>
            <person name="van Zyl L.J."/>
            <person name="Abrahams Y."/>
            <person name="Stander E.A."/>
            <person name="Kirby B.M."/>
            <person name="Clavaud C."/>
            <person name="Farcet C."/>
            <person name="Breton L."/>
            <person name="Trindade M.I."/>
        </authorList>
    </citation>
    <scope>NUCLEOTIDE SEQUENCE</scope>
</reference>
<proteinExistence type="predicted"/>
<dbReference type="CDD" id="cd00093">
    <property type="entry name" value="HTH_XRE"/>
    <property type="match status" value="1"/>
</dbReference>
<dbReference type="Pfam" id="PF01381">
    <property type="entry name" value="HTH_3"/>
    <property type="match status" value="1"/>
</dbReference>